<sequence>MPTSRFNPDSIPDLKGKVFLVTGGNNGIGKATVIGLANRGATVYMGARSEQKAIAAIQEINKDLPNADIHYLYLDLGNLASVVYAAQVIREKVTALHGLINNAGIMGVPYSITGDGYEIQFQTNYLSHWLLTYHLLPLLSSTATSFPPGTVRIVNVTSDGHAKFAPKSGIDFQNITLESSSSMTRYGQSKLANILHIKQLQKLYGPDLNSPNPQIWFAAVHPGHIDTALNKQSTDLAPAAILRPMTKSSLFAIASSDFERKDSGSYIVPYAKIGVPSENAMDERLTQRLWDWTSKEMEMRGLLS</sequence>
<keyword evidence="2" id="KW-0521">NADP</keyword>
<dbReference type="Proteomes" id="UP000800200">
    <property type="component" value="Unassembled WGS sequence"/>
</dbReference>
<keyword evidence="3" id="KW-0560">Oxidoreductase</keyword>
<dbReference type="SUPFAM" id="SSF51735">
    <property type="entry name" value="NAD(P)-binding Rossmann-fold domains"/>
    <property type="match status" value="1"/>
</dbReference>
<accession>A0A6A6EWI1</accession>
<evidence type="ECO:0000313" key="5">
    <source>
        <dbReference type="Proteomes" id="UP000800200"/>
    </source>
</evidence>
<comment type="similarity">
    <text evidence="1">Belongs to the short-chain dehydrogenases/reductases (SDR) family.</text>
</comment>
<dbReference type="PANTHER" id="PTHR24320">
    <property type="entry name" value="RETINOL DEHYDROGENASE"/>
    <property type="match status" value="1"/>
</dbReference>
<dbReference type="InterPro" id="IPR002347">
    <property type="entry name" value="SDR_fam"/>
</dbReference>
<reference evidence="4" key="1">
    <citation type="journal article" date="2020" name="Stud. Mycol.">
        <title>101 Dothideomycetes genomes: a test case for predicting lifestyles and emergence of pathogens.</title>
        <authorList>
            <person name="Haridas S."/>
            <person name="Albert R."/>
            <person name="Binder M."/>
            <person name="Bloem J."/>
            <person name="Labutti K."/>
            <person name="Salamov A."/>
            <person name="Andreopoulos B."/>
            <person name="Baker S."/>
            <person name="Barry K."/>
            <person name="Bills G."/>
            <person name="Bluhm B."/>
            <person name="Cannon C."/>
            <person name="Castanera R."/>
            <person name="Culley D."/>
            <person name="Daum C."/>
            <person name="Ezra D."/>
            <person name="Gonzalez J."/>
            <person name="Henrissat B."/>
            <person name="Kuo A."/>
            <person name="Liang C."/>
            <person name="Lipzen A."/>
            <person name="Lutzoni F."/>
            <person name="Magnuson J."/>
            <person name="Mondo S."/>
            <person name="Nolan M."/>
            <person name="Ohm R."/>
            <person name="Pangilinan J."/>
            <person name="Park H.-J."/>
            <person name="Ramirez L."/>
            <person name="Alfaro M."/>
            <person name="Sun H."/>
            <person name="Tritt A."/>
            <person name="Yoshinaga Y."/>
            <person name="Zwiers L.-H."/>
            <person name="Turgeon B."/>
            <person name="Goodwin S."/>
            <person name="Spatafora J."/>
            <person name="Crous P."/>
            <person name="Grigoriev I."/>
        </authorList>
    </citation>
    <scope>NUCLEOTIDE SEQUENCE</scope>
    <source>
        <strain evidence="4">CBS 207.26</strain>
    </source>
</reference>
<gene>
    <name evidence="4" type="ORF">K469DRAFT_733851</name>
</gene>
<dbReference type="InterPro" id="IPR036291">
    <property type="entry name" value="NAD(P)-bd_dom_sf"/>
</dbReference>
<dbReference type="OrthoDB" id="191139at2759"/>
<dbReference type="PANTHER" id="PTHR24320:SF282">
    <property type="entry name" value="WW DOMAIN-CONTAINING OXIDOREDUCTASE"/>
    <property type="match status" value="1"/>
</dbReference>
<keyword evidence="5" id="KW-1185">Reference proteome</keyword>
<protein>
    <submittedName>
        <fullName evidence="4">NAD(P)-binding protein</fullName>
    </submittedName>
</protein>
<dbReference type="AlphaFoldDB" id="A0A6A6EWI1"/>
<organism evidence="4 5">
    <name type="scientific">Zopfia rhizophila CBS 207.26</name>
    <dbReference type="NCBI Taxonomy" id="1314779"/>
    <lineage>
        <taxon>Eukaryota</taxon>
        <taxon>Fungi</taxon>
        <taxon>Dikarya</taxon>
        <taxon>Ascomycota</taxon>
        <taxon>Pezizomycotina</taxon>
        <taxon>Dothideomycetes</taxon>
        <taxon>Dothideomycetes incertae sedis</taxon>
        <taxon>Zopfiaceae</taxon>
        <taxon>Zopfia</taxon>
    </lineage>
</organism>
<evidence type="ECO:0000313" key="4">
    <source>
        <dbReference type="EMBL" id="KAF2195139.1"/>
    </source>
</evidence>
<evidence type="ECO:0000256" key="2">
    <source>
        <dbReference type="ARBA" id="ARBA00022857"/>
    </source>
</evidence>
<dbReference type="EMBL" id="ML994610">
    <property type="protein sequence ID" value="KAF2195139.1"/>
    <property type="molecule type" value="Genomic_DNA"/>
</dbReference>
<dbReference type="GO" id="GO:0016491">
    <property type="term" value="F:oxidoreductase activity"/>
    <property type="evidence" value="ECO:0007669"/>
    <property type="project" value="UniProtKB-KW"/>
</dbReference>
<evidence type="ECO:0000256" key="3">
    <source>
        <dbReference type="ARBA" id="ARBA00023002"/>
    </source>
</evidence>
<dbReference type="PRINTS" id="PR00081">
    <property type="entry name" value="GDHRDH"/>
</dbReference>
<dbReference type="Pfam" id="PF00106">
    <property type="entry name" value="adh_short"/>
    <property type="match status" value="1"/>
</dbReference>
<name>A0A6A6EWI1_9PEZI</name>
<dbReference type="Gene3D" id="3.40.50.720">
    <property type="entry name" value="NAD(P)-binding Rossmann-like Domain"/>
    <property type="match status" value="1"/>
</dbReference>
<evidence type="ECO:0000256" key="1">
    <source>
        <dbReference type="ARBA" id="ARBA00006484"/>
    </source>
</evidence>
<proteinExistence type="inferred from homology"/>